<keyword evidence="5" id="KW-1133">Transmembrane helix</keyword>
<feature type="signal peptide" evidence="7">
    <location>
        <begin position="1"/>
        <end position="20"/>
    </location>
</feature>
<dbReference type="GO" id="GO:0016020">
    <property type="term" value="C:membrane"/>
    <property type="evidence" value="ECO:0007669"/>
    <property type="project" value="UniProtKB-SubCell"/>
</dbReference>
<accession>A0A2R6RUI2</accession>
<sequence length="104" mass="11284">MWELKAFIVTLGLISPIVESMRFDLKSGATKCITEDIKNNAMTVGKYSVVNPNEGYPMPDTHKITVKVTSPHGNSYHHGDQVDSGTFAFTAAEAGVFGQPSTNH</sequence>
<protein>
    <submittedName>
        <fullName evidence="9">Transmembrane emp24 domain-containing protein</fullName>
    </submittedName>
</protein>
<dbReference type="EMBL" id="NKQK01000003">
    <property type="protein sequence ID" value="PSS33677.1"/>
    <property type="molecule type" value="Genomic_DNA"/>
</dbReference>
<dbReference type="PANTHER" id="PTHR22811">
    <property type="entry name" value="TRANSMEMBRANE EMP24 DOMAIN-CONTAINING PROTEIN"/>
    <property type="match status" value="1"/>
</dbReference>
<keyword evidence="4 7" id="KW-0732">Signal</keyword>
<keyword evidence="6" id="KW-0472">Membrane</keyword>
<name>A0A2R6RUI2_ACTCC</name>
<evidence type="ECO:0000256" key="5">
    <source>
        <dbReference type="ARBA" id="ARBA00022989"/>
    </source>
</evidence>
<feature type="chain" id="PRO_5015332295" evidence="7">
    <location>
        <begin position="21"/>
        <end position="104"/>
    </location>
</feature>
<comment type="similarity">
    <text evidence="2">Belongs to the EMP24/GP25L family.</text>
</comment>
<evidence type="ECO:0000256" key="2">
    <source>
        <dbReference type="ARBA" id="ARBA00007104"/>
    </source>
</evidence>
<dbReference type="OMA" id="WELKAFI"/>
<dbReference type="STRING" id="1590841.A0A2R6RUI2"/>
<comment type="subcellular location">
    <subcellularLocation>
        <location evidence="1">Membrane</location>
        <topology evidence="1">Single-pass type I membrane protein</topology>
    </subcellularLocation>
</comment>
<evidence type="ECO:0000256" key="7">
    <source>
        <dbReference type="SAM" id="SignalP"/>
    </source>
</evidence>
<dbReference type="AlphaFoldDB" id="A0A2R6RUI2"/>
<evidence type="ECO:0000313" key="10">
    <source>
        <dbReference type="Proteomes" id="UP000241394"/>
    </source>
</evidence>
<dbReference type="Gramene" id="PSS33677">
    <property type="protein sequence ID" value="PSS33677"/>
    <property type="gene ID" value="CEY00_Acc04077"/>
</dbReference>
<dbReference type="InterPro" id="IPR009038">
    <property type="entry name" value="GOLD_dom"/>
</dbReference>
<reference evidence="9 10" key="1">
    <citation type="submission" date="2017-07" db="EMBL/GenBank/DDBJ databases">
        <title>An improved, manually edited Actinidia chinensis var. chinensis (kiwifruit) genome highlights the challenges associated with draft genomes and gene prediction in plants.</title>
        <authorList>
            <person name="Pilkington S."/>
            <person name="Crowhurst R."/>
            <person name="Hilario E."/>
            <person name="Nardozza S."/>
            <person name="Fraser L."/>
            <person name="Peng Y."/>
            <person name="Gunaseelan K."/>
            <person name="Simpson R."/>
            <person name="Tahir J."/>
            <person name="Deroles S."/>
            <person name="Templeton K."/>
            <person name="Luo Z."/>
            <person name="Davy M."/>
            <person name="Cheng C."/>
            <person name="Mcneilage M."/>
            <person name="Scaglione D."/>
            <person name="Liu Y."/>
            <person name="Zhang Q."/>
            <person name="Datson P."/>
            <person name="De Silva N."/>
            <person name="Gardiner S."/>
            <person name="Bassett H."/>
            <person name="Chagne D."/>
            <person name="Mccallum J."/>
            <person name="Dzierzon H."/>
            <person name="Deng C."/>
            <person name="Wang Y.-Y."/>
            <person name="Barron N."/>
            <person name="Manako K."/>
            <person name="Bowen J."/>
            <person name="Foster T."/>
            <person name="Erridge Z."/>
            <person name="Tiffin H."/>
            <person name="Waite C."/>
            <person name="Davies K."/>
            <person name="Grierson E."/>
            <person name="Laing W."/>
            <person name="Kirk R."/>
            <person name="Chen X."/>
            <person name="Wood M."/>
            <person name="Montefiori M."/>
            <person name="Brummell D."/>
            <person name="Schwinn K."/>
            <person name="Catanach A."/>
            <person name="Fullerton C."/>
            <person name="Li D."/>
            <person name="Meiyalaghan S."/>
            <person name="Nieuwenhuizen N."/>
            <person name="Read N."/>
            <person name="Prakash R."/>
            <person name="Hunter D."/>
            <person name="Zhang H."/>
            <person name="Mckenzie M."/>
            <person name="Knabel M."/>
            <person name="Harris A."/>
            <person name="Allan A."/>
            <person name="Chen A."/>
            <person name="Janssen B."/>
            <person name="Plunkett B."/>
            <person name="Dwamena C."/>
            <person name="Voogd C."/>
            <person name="Leif D."/>
            <person name="Lafferty D."/>
            <person name="Souleyre E."/>
            <person name="Varkonyi-Gasic E."/>
            <person name="Gambi F."/>
            <person name="Hanley J."/>
            <person name="Yao J.-L."/>
            <person name="Cheung J."/>
            <person name="David K."/>
            <person name="Warren B."/>
            <person name="Marsh K."/>
            <person name="Snowden K."/>
            <person name="Lin-Wang K."/>
            <person name="Brian L."/>
            <person name="Martinez-Sanchez M."/>
            <person name="Wang M."/>
            <person name="Ileperuma N."/>
            <person name="Macnee N."/>
            <person name="Campin R."/>
            <person name="Mcatee P."/>
            <person name="Drummond R."/>
            <person name="Espley R."/>
            <person name="Ireland H."/>
            <person name="Wu R."/>
            <person name="Atkinson R."/>
            <person name="Karunairetnam S."/>
            <person name="Bulley S."/>
            <person name="Chunkath S."/>
            <person name="Hanley Z."/>
            <person name="Storey R."/>
            <person name="Thrimawithana A."/>
            <person name="Thomson S."/>
            <person name="David C."/>
            <person name="Testolin R."/>
        </authorList>
    </citation>
    <scope>NUCLEOTIDE SEQUENCE [LARGE SCALE GENOMIC DNA]</scope>
    <source>
        <strain evidence="10">cv. Red5</strain>
        <tissue evidence="9">Young leaf</tissue>
    </source>
</reference>
<dbReference type="Pfam" id="PF01105">
    <property type="entry name" value="EMP24_GP25L"/>
    <property type="match status" value="1"/>
</dbReference>
<evidence type="ECO:0000256" key="6">
    <source>
        <dbReference type="ARBA" id="ARBA00023136"/>
    </source>
</evidence>
<evidence type="ECO:0000256" key="4">
    <source>
        <dbReference type="ARBA" id="ARBA00022729"/>
    </source>
</evidence>
<proteinExistence type="inferred from homology"/>
<evidence type="ECO:0000313" key="9">
    <source>
        <dbReference type="EMBL" id="PSS33677.1"/>
    </source>
</evidence>
<dbReference type="OrthoDB" id="1710930at2759"/>
<evidence type="ECO:0000256" key="1">
    <source>
        <dbReference type="ARBA" id="ARBA00004479"/>
    </source>
</evidence>
<evidence type="ECO:0000259" key="8">
    <source>
        <dbReference type="Pfam" id="PF01105"/>
    </source>
</evidence>
<evidence type="ECO:0000256" key="3">
    <source>
        <dbReference type="ARBA" id="ARBA00022692"/>
    </source>
</evidence>
<organism evidence="9 10">
    <name type="scientific">Actinidia chinensis var. chinensis</name>
    <name type="common">Chinese soft-hair kiwi</name>
    <dbReference type="NCBI Taxonomy" id="1590841"/>
    <lineage>
        <taxon>Eukaryota</taxon>
        <taxon>Viridiplantae</taxon>
        <taxon>Streptophyta</taxon>
        <taxon>Embryophyta</taxon>
        <taxon>Tracheophyta</taxon>
        <taxon>Spermatophyta</taxon>
        <taxon>Magnoliopsida</taxon>
        <taxon>eudicotyledons</taxon>
        <taxon>Gunneridae</taxon>
        <taxon>Pentapetalae</taxon>
        <taxon>asterids</taxon>
        <taxon>Ericales</taxon>
        <taxon>Actinidiaceae</taxon>
        <taxon>Actinidia</taxon>
    </lineage>
</organism>
<keyword evidence="3 9" id="KW-0812">Transmembrane</keyword>
<dbReference type="InterPro" id="IPR015720">
    <property type="entry name" value="Emp24-like"/>
</dbReference>
<reference evidence="10" key="2">
    <citation type="journal article" date="2018" name="BMC Genomics">
        <title>A manually annotated Actinidia chinensis var. chinensis (kiwifruit) genome highlights the challenges associated with draft genomes and gene prediction in plants.</title>
        <authorList>
            <person name="Pilkington S.M."/>
            <person name="Crowhurst R."/>
            <person name="Hilario E."/>
            <person name="Nardozza S."/>
            <person name="Fraser L."/>
            <person name="Peng Y."/>
            <person name="Gunaseelan K."/>
            <person name="Simpson R."/>
            <person name="Tahir J."/>
            <person name="Deroles S.C."/>
            <person name="Templeton K."/>
            <person name="Luo Z."/>
            <person name="Davy M."/>
            <person name="Cheng C."/>
            <person name="McNeilage M."/>
            <person name="Scaglione D."/>
            <person name="Liu Y."/>
            <person name="Zhang Q."/>
            <person name="Datson P."/>
            <person name="De Silva N."/>
            <person name="Gardiner S.E."/>
            <person name="Bassett H."/>
            <person name="Chagne D."/>
            <person name="McCallum J."/>
            <person name="Dzierzon H."/>
            <person name="Deng C."/>
            <person name="Wang Y.Y."/>
            <person name="Barron L."/>
            <person name="Manako K."/>
            <person name="Bowen J."/>
            <person name="Foster T.M."/>
            <person name="Erridge Z.A."/>
            <person name="Tiffin H."/>
            <person name="Waite C.N."/>
            <person name="Davies K.M."/>
            <person name="Grierson E.P."/>
            <person name="Laing W.A."/>
            <person name="Kirk R."/>
            <person name="Chen X."/>
            <person name="Wood M."/>
            <person name="Montefiori M."/>
            <person name="Brummell D.A."/>
            <person name="Schwinn K.E."/>
            <person name="Catanach A."/>
            <person name="Fullerton C."/>
            <person name="Li D."/>
            <person name="Meiyalaghan S."/>
            <person name="Nieuwenhuizen N."/>
            <person name="Read N."/>
            <person name="Prakash R."/>
            <person name="Hunter D."/>
            <person name="Zhang H."/>
            <person name="McKenzie M."/>
            <person name="Knabel M."/>
            <person name="Harris A."/>
            <person name="Allan A.C."/>
            <person name="Gleave A."/>
            <person name="Chen A."/>
            <person name="Janssen B.J."/>
            <person name="Plunkett B."/>
            <person name="Ampomah-Dwamena C."/>
            <person name="Voogd C."/>
            <person name="Leif D."/>
            <person name="Lafferty D."/>
            <person name="Souleyre E.J.F."/>
            <person name="Varkonyi-Gasic E."/>
            <person name="Gambi F."/>
            <person name="Hanley J."/>
            <person name="Yao J.L."/>
            <person name="Cheung J."/>
            <person name="David K.M."/>
            <person name="Warren B."/>
            <person name="Marsh K."/>
            <person name="Snowden K.C."/>
            <person name="Lin-Wang K."/>
            <person name="Brian L."/>
            <person name="Martinez-Sanchez M."/>
            <person name="Wang M."/>
            <person name="Ileperuma N."/>
            <person name="Macnee N."/>
            <person name="Campin R."/>
            <person name="McAtee P."/>
            <person name="Drummond R.S.M."/>
            <person name="Espley R.V."/>
            <person name="Ireland H.S."/>
            <person name="Wu R."/>
            <person name="Atkinson R.G."/>
            <person name="Karunairetnam S."/>
            <person name="Bulley S."/>
            <person name="Chunkath S."/>
            <person name="Hanley Z."/>
            <person name="Storey R."/>
            <person name="Thrimawithana A.H."/>
            <person name="Thomson S."/>
            <person name="David C."/>
            <person name="Testolin R."/>
            <person name="Huang H."/>
            <person name="Hellens R.P."/>
            <person name="Schaffer R.J."/>
        </authorList>
    </citation>
    <scope>NUCLEOTIDE SEQUENCE [LARGE SCALE GENOMIC DNA]</scope>
    <source>
        <strain evidence="10">cv. Red5</strain>
    </source>
</reference>
<dbReference type="InParanoid" id="A0A2R6RUI2"/>
<feature type="domain" description="GOLD" evidence="8">
    <location>
        <begin position="21"/>
        <end position="96"/>
    </location>
</feature>
<gene>
    <name evidence="9" type="ORF">CEY00_Acc04077</name>
</gene>
<keyword evidence="10" id="KW-1185">Reference proteome</keyword>
<comment type="caution">
    <text evidence="9">The sequence shown here is derived from an EMBL/GenBank/DDBJ whole genome shotgun (WGS) entry which is preliminary data.</text>
</comment>
<dbReference type="Proteomes" id="UP000241394">
    <property type="component" value="Chromosome LG3"/>
</dbReference>